<evidence type="ECO:0000313" key="5">
    <source>
        <dbReference type="EMBL" id="GGX57159.1"/>
    </source>
</evidence>
<keyword evidence="6" id="KW-1185">Reference proteome</keyword>
<proteinExistence type="predicted"/>
<reference evidence="5" key="2">
    <citation type="submission" date="2020-09" db="EMBL/GenBank/DDBJ databases">
        <authorList>
            <person name="Sun Q."/>
            <person name="Ohkuma M."/>
        </authorList>
    </citation>
    <scope>NUCLEOTIDE SEQUENCE</scope>
    <source>
        <strain evidence="5">JCM 4956</strain>
    </source>
</reference>
<evidence type="ECO:0000256" key="2">
    <source>
        <dbReference type="ARBA" id="ARBA00023034"/>
    </source>
</evidence>
<evidence type="ECO:0000313" key="6">
    <source>
        <dbReference type="Proteomes" id="UP000645555"/>
    </source>
</evidence>
<dbReference type="Pfam" id="PF05719">
    <property type="entry name" value="GPP34"/>
    <property type="match status" value="1"/>
</dbReference>
<dbReference type="Proteomes" id="UP000645555">
    <property type="component" value="Unassembled WGS sequence"/>
</dbReference>
<organism evidence="5 6">
    <name type="scientific">Streptomyces fructofermentans</name>
    <dbReference type="NCBI Taxonomy" id="152141"/>
    <lineage>
        <taxon>Bacteria</taxon>
        <taxon>Bacillati</taxon>
        <taxon>Actinomycetota</taxon>
        <taxon>Actinomycetes</taxon>
        <taxon>Kitasatosporales</taxon>
        <taxon>Streptomycetaceae</taxon>
        <taxon>Streptomyces</taxon>
    </lineage>
</organism>
<gene>
    <name evidence="5" type="ORF">GCM10010515_25880</name>
</gene>
<dbReference type="RefSeq" id="WP_190035573.1">
    <property type="nucleotide sequence ID" value="NZ_BMWD01000007.1"/>
</dbReference>
<evidence type="ECO:0008006" key="7">
    <source>
        <dbReference type="Google" id="ProtNLM"/>
    </source>
</evidence>
<evidence type="ECO:0000256" key="1">
    <source>
        <dbReference type="ARBA" id="ARBA00004255"/>
    </source>
</evidence>
<comment type="subcellular location">
    <subcellularLocation>
        <location evidence="1">Golgi apparatus membrane</location>
        <topology evidence="1">Peripheral membrane protein</topology>
        <orientation evidence="1">Cytoplasmic side</orientation>
    </subcellularLocation>
</comment>
<protein>
    <recommendedName>
        <fullName evidence="7">GPP34 family phosphoprotein</fullName>
    </recommendedName>
</protein>
<accession>A0A918KAP6</accession>
<dbReference type="GO" id="GO:0070273">
    <property type="term" value="F:phosphatidylinositol-4-phosphate binding"/>
    <property type="evidence" value="ECO:0007669"/>
    <property type="project" value="InterPro"/>
</dbReference>
<keyword evidence="2" id="KW-0333">Golgi apparatus</keyword>
<dbReference type="AlphaFoldDB" id="A0A918KAP6"/>
<dbReference type="EMBL" id="BMWD01000007">
    <property type="protein sequence ID" value="GGX57159.1"/>
    <property type="molecule type" value="Genomic_DNA"/>
</dbReference>
<reference evidence="5" key="1">
    <citation type="journal article" date="2014" name="Int. J. Syst. Evol. Microbiol.">
        <title>Complete genome sequence of Corynebacterium casei LMG S-19264T (=DSM 44701T), isolated from a smear-ripened cheese.</title>
        <authorList>
            <consortium name="US DOE Joint Genome Institute (JGI-PGF)"/>
            <person name="Walter F."/>
            <person name="Albersmeier A."/>
            <person name="Kalinowski J."/>
            <person name="Ruckert C."/>
        </authorList>
    </citation>
    <scope>NUCLEOTIDE SEQUENCE</scope>
    <source>
        <strain evidence="5">JCM 4956</strain>
    </source>
</reference>
<keyword evidence="4" id="KW-0472">Membrane</keyword>
<keyword evidence="3" id="KW-0446">Lipid-binding</keyword>
<dbReference type="InterPro" id="IPR008628">
    <property type="entry name" value="GPP34-like"/>
</dbReference>
<comment type="caution">
    <text evidence="5">The sequence shown here is derived from an EMBL/GenBank/DDBJ whole genome shotgun (WGS) entry which is preliminary data.</text>
</comment>
<dbReference type="Gene3D" id="1.10.3630.10">
    <property type="entry name" value="yeast vps74-n-term truncation variant domain like"/>
    <property type="match status" value="1"/>
</dbReference>
<name>A0A918KAP6_9ACTN</name>
<dbReference type="InterPro" id="IPR038261">
    <property type="entry name" value="GPP34-like_sf"/>
</dbReference>
<dbReference type="GO" id="GO:0005737">
    <property type="term" value="C:cytoplasm"/>
    <property type="evidence" value="ECO:0007669"/>
    <property type="project" value="UniProtKB-ARBA"/>
</dbReference>
<sequence>MTTARNLLIVAMDTAPDNPVKSGELSLALAGAELIDLLGAEAIELDEDRVVPTGGAAPTDRVLAEAAAALRREKPYEQLGDWLWRRGDSLAGAYAAGLEAEGLLVHRGGRRNPFRGDELILIDSPARREATESWNSLDPALVTLGEAVGVQGERDTDLPQIADDRVAAVLAAVSDALVELEAVRQRRSIEQAGFDNVWRGLDE</sequence>
<dbReference type="GO" id="GO:0012505">
    <property type="term" value="C:endomembrane system"/>
    <property type="evidence" value="ECO:0007669"/>
    <property type="project" value="UniProtKB-ARBA"/>
</dbReference>
<evidence type="ECO:0000256" key="4">
    <source>
        <dbReference type="ARBA" id="ARBA00023136"/>
    </source>
</evidence>
<evidence type="ECO:0000256" key="3">
    <source>
        <dbReference type="ARBA" id="ARBA00023121"/>
    </source>
</evidence>